<accession>A0A0G0R6V7</accession>
<keyword evidence="1" id="KW-0175">Coiled coil</keyword>
<feature type="coiled-coil region" evidence="1">
    <location>
        <begin position="28"/>
        <end position="62"/>
    </location>
</feature>
<evidence type="ECO:0000313" key="3">
    <source>
        <dbReference type="Proteomes" id="UP000034531"/>
    </source>
</evidence>
<dbReference type="InterPro" id="IPR007060">
    <property type="entry name" value="FtsL/DivIC"/>
</dbReference>
<evidence type="ECO:0000256" key="1">
    <source>
        <dbReference type="SAM" id="Coils"/>
    </source>
</evidence>
<evidence type="ECO:0000313" key="2">
    <source>
        <dbReference type="EMBL" id="KKR48108.1"/>
    </source>
</evidence>
<protein>
    <submittedName>
        <fullName evidence="2">Septum formation initiator</fullName>
    </submittedName>
</protein>
<dbReference type="EMBL" id="LBYI01000049">
    <property type="protein sequence ID" value="KKR48108.1"/>
    <property type="molecule type" value="Genomic_DNA"/>
</dbReference>
<organism evidence="2 3">
    <name type="scientific">Candidatus Curtissbacteria bacterium GW2011_GWA1_40_16</name>
    <dbReference type="NCBI Taxonomy" id="1618405"/>
    <lineage>
        <taxon>Bacteria</taxon>
        <taxon>Candidatus Curtissiibacteriota</taxon>
    </lineage>
</organism>
<proteinExistence type="predicted"/>
<gene>
    <name evidence="2" type="ORF">UT84_C0049G0001</name>
</gene>
<dbReference type="Proteomes" id="UP000034531">
    <property type="component" value="Unassembled WGS sequence"/>
</dbReference>
<dbReference type="AlphaFoldDB" id="A0A0G0R6V7"/>
<name>A0A0G0R6V7_9BACT</name>
<sequence length="115" mass="13451">MKKNLLLVFAIIVGLVLAYNSLQKIMSFRGTSQKVVGAQKRLEQLKEENERLKNDLEYKKSERFIEEEIRNKLGLAREGEEVFAVPKDVDRESLIVNEDEGKPNWQKWRQLLFGT</sequence>
<dbReference type="Pfam" id="PF04977">
    <property type="entry name" value="DivIC"/>
    <property type="match status" value="1"/>
</dbReference>
<comment type="caution">
    <text evidence="2">The sequence shown here is derived from an EMBL/GenBank/DDBJ whole genome shotgun (WGS) entry which is preliminary data.</text>
</comment>
<reference evidence="2 3" key="1">
    <citation type="journal article" date="2015" name="Nature">
        <title>rRNA introns, odd ribosomes, and small enigmatic genomes across a large radiation of phyla.</title>
        <authorList>
            <person name="Brown C.T."/>
            <person name="Hug L.A."/>
            <person name="Thomas B.C."/>
            <person name="Sharon I."/>
            <person name="Castelle C.J."/>
            <person name="Singh A."/>
            <person name="Wilkins M.J."/>
            <person name="Williams K.H."/>
            <person name="Banfield J.F."/>
        </authorList>
    </citation>
    <scope>NUCLEOTIDE SEQUENCE [LARGE SCALE GENOMIC DNA]</scope>
</reference>